<reference evidence="1" key="1">
    <citation type="submission" date="2021-10" db="EMBL/GenBank/DDBJ databases">
        <title>Tropical sea cucumber genome reveals ecological adaptation and Cuvierian tubules defense mechanism.</title>
        <authorList>
            <person name="Chen T."/>
        </authorList>
    </citation>
    <scope>NUCLEOTIDE SEQUENCE</scope>
    <source>
        <strain evidence="1">Nanhai2018</strain>
        <tissue evidence="1">Muscle</tissue>
    </source>
</reference>
<name>A0A9Q1CF42_HOLLE</name>
<proteinExistence type="predicted"/>
<evidence type="ECO:0000313" key="2">
    <source>
        <dbReference type="Proteomes" id="UP001152320"/>
    </source>
</evidence>
<sequence>MSMMSCLPDLNHYIPLKSDTDRLAKCTKVCKQYSNEDERVVKWLRDEFIASVANDFSWRCRYDKKENPLRMIGVASGTGVIEMSVISELLTVFPFIDVTVIEPCRESIDAYKALTEKRKLEFKGVSWNWCQETFQTFSQRNSDRFDFICAIHALYFSPLSELKEQLLTLHEMLDDGGIIFSLHDKGTTCLQQFEKLFPDVNHPLRPSINSDLIKSSLKELSFSYRTIGELETNIEATECLIPGSEDGSCLLDAFIQVVGFTKLSKSDEVQLVQDFLKTEEVSFCLEGRWFVDMSVEMIVINSLK</sequence>
<dbReference type="SUPFAM" id="SSF53335">
    <property type="entry name" value="S-adenosyl-L-methionine-dependent methyltransferases"/>
    <property type="match status" value="1"/>
</dbReference>
<dbReference type="Gene3D" id="3.40.50.150">
    <property type="entry name" value="Vaccinia Virus protein VP39"/>
    <property type="match status" value="1"/>
</dbReference>
<accession>A0A9Q1CF42</accession>
<dbReference type="AlphaFoldDB" id="A0A9Q1CF42"/>
<dbReference type="Proteomes" id="UP001152320">
    <property type="component" value="Chromosome 4"/>
</dbReference>
<comment type="caution">
    <text evidence="1">The sequence shown here is derived from an EMBL/GenBank/DDBJ whole genome shotgun (WGS) entry which is preliminary data.</text>
</comment>
<protein>
    <submittedName>
        <fullName evidence="1">Histamine N-methyltransferase</fullName>
    </submittedName>
</protein>
<evidence type="ECO:0000313" key="1">
    <source>
        <dbReference type="EMBL" id="KAJ8043776.1"/>
    </source>
</evidence>
<gene>
    <name evidence="1" type="ORF">HOLleu_11033</name>
</gene>
<keyword evidence="2" id="KW-1185">Reference proteome</keyword>
<dbReference type="EMBL" id="JAIZAY010000004">
    <property type="protein sequence ID" value="KAJ8043776.1"/>
    <property type="molecule type" value="Genomic_DNA"/>
</dbReference>
<dbReference type="OrthoDB" id="5984880at2759"/>
<organism evidence="1 2">
    <name type="scientific">Holothuria leucospilota</name>
    <name type="common">Black long sea cucumber</name>
    <name type="synonym">Mertensiothuria leucospilota</name>
    <dbReference type="NCBI Taxonomy" id="206669"/>
    <lineage>
        <taxon>Eukaryota</taxon>
        <taxon>Metazoa</taxon>
        <taxon>Echinodermata</taxon>
        <taxon>Eleutherozoa</taxon>
        <taxon>Echinozoa</taxon>
        <taxon>Holothuroidea</taxon>
        <taxon>Aspidochirotacea</taxon>
        <taxon>Aspidochirotida</taxon>
        <taxon>Holothuriidae</taxon>
        <taxon>Holothuria</taxon>
    </lineage>
</organism>
<dbReference type="InterPro" id="IPR029063">
    <property type="entry name" value="SAM-dependent_MTases_sf"/>
</dbReference>